<evidence type="ECO:0000313" key="3">
    <source>
        <dbReference type="Proteomes" id="UP000663846"/>
    </source>
</evidence>
<comment type="caution">
    <text evidence="2">The sequence shown here is derived from an EMBL/GenBank/DDBJ whole genome shotgun (WGS) entry which is preliminary data.</text>
</comment>
<evidence type="ECO:0000256" key="1">
    <source>
        <dbReference type="SAM" id="MobiDB-lite"/>
    </source>
</evidence>
<feature type="region of interest" description="Disordered" evidence="1">
    <location>
        <begin position="290"/>
        <end position="362"/>
    </location>
</feature>
<feature type="compositionally biased region" description="Polar residues" evidence="1">
    <location>
        <begin position="414"/>
        <end position="425"/>
    </location>
</feature>
<proteinExistence type="predicted"/>
<sequence>MPTGTEANTIMTNHCRLSLFELTGWRTFYDIKPPLNDLDESGNVKYWKVSPGGKSELLYPRPGESFDSNWAAWGDDYISQWHNEKKMGGHSAFLSGVSDDAIKQKFRSATWKSVKDGWKKTKDGNGTQARTQKNIQSLNRNRVVAKLEQRVEARKGTPLEGPEYDFLFTREYTSPEASDAENNDRVVVDEPFNRAPLVSRIYGALAQKAKYGRTRTVTVKRDKSVYLKVDTPLPETIKNVRIARWAIRDEYFKTHQVEIEEKKGCLNTKAVESPDLAEFLDSYGEPKREYVVERPRPKKERAGASTSIVPSSSHIPTKDSVSTNPALLQNPDQNPTPATTVPKSPPTSNTVAPLLLPTPNATPIRADQLPELLPYASSKTATELAAEYAADSVRQGQVLDLSVFGKSIIPSQPPLQSTMGSTPATSPDLVEPVKKGRRGKRAAPTIGLKRVTRAQTNQVGQEPEGLDTGEDGGKHRQTATHLDIDAGQKMPTRLKLRHPTKKH</sequence>
<evidence type="ECO:0000313" key="2">
    <source>
        <dbReference type="EMBL" id="CAE6450806.1"/>
    </source>
</evidence>
<name>A0A8H3B8I0_9AGAM</name>
<feature type="compositionally biased region" description="Low complexity" evidence="1">
    <location>
        <begin position="349"/>
        <end position="362"/>
    </location>
</feature>
<organism evidence="2 3">
    <name type="scientific">Rhizoctonia solani</name>
    <dbReference type="NCBI Taxonomy" id="456999"/>
    <lineage>
        <taxon>Eukaryota</taxon>
        <taxon>Fungi</taxon>
        <taxon>Dikarya</taxon>
        <taxon>Basidiomycota</taxon>
        <taxon>Agaricomycotina</taxon>
        <taxon>Agaricomycetes</taxon>
        <taxon>Cantharellales</taxon>
        <taxon>Ceratobasidiaceae</taxon>
        <taxon>Rhizoctonia</taxon>
    </lineage>
</organism>
<feature type="compositionally biased region" description="Basic residues" evidence="1">
    <location>
        <begin position="492"/>
        <end position="503"/>
    </location>
</feature>
<gene>
    <name evidence="2" type="ORF">RDB_LOCUS145447</name>
</gene>
<feature type="region of interest" description="Disordered" evidence="1">
    <location>
        <begin position="412"/>
        <end position="503"/>
    </location>
</feature>
<dbReference type="Proteomes" id="UP000663846">
    <property type="component" value="Unassembled WGS sequence"/>
</dbReference>
<feature type="compositionally biased region" description="Polar residues" evidence="1">
    <location>
        <begin position="304"/>
        <end position="348"/>
    </location>
</feature>
<accession>A0A8H3B8I0</accession>
<protein>
    <submittedName>
        <fullName evidence="2">Uncharacterized protein</fullName>
    </submittedName>
</protein>
<dbReference type="AlphaFoldDB" id="A0A8H3B8I0"/>
<dbReference type="EMBL" id="CAJMWS010000549">
    <property type="protein sequence ID" value="CAE6450806.1"/>
    <property type="molecule type" value="Genomic_DNA"/>
</dbReference>
<reference evidence="2" key="1">
    <citation type="submission" date="2021-01" db="EMBL/GenBank/DDBJ databases">
        <authorList>
            <person name="Kaushik A."/>
        </authorList>
    </citation>
    <scope>NUCLEOTIDE SEQUENCE</scope>
    <source>
        <strain evidence="2">AG1-1C</strain>
    </source>
</reference>